<keyword evidence="3" id="KW-1185">Reference proteome</keyword>
<feature type="domain" description="DUF7918" evidence="1">
    <location>
        <begin position="9"/>
        <end position="233"/>
    </location>
</feature>
<organism evidence="2 3">
    <name type="scientific">Pseudogymnoascus verrucosus</name>
    <dbReference type="NCBI Taxonomy" id="342668"/>
    <lineage>
        <taxon>Eukaryota</taxon>
        <taxon>Fungi</taxon>
        <taxon>Dikarya</taxon>
        <taxon>Ascomycota</taxon>
        <taxon>Pezizomycotina</taxon>
        <taxon>Leotiomycetes</taxon>
        <taxon>Thelebolales</taxon>
        <taxon>Thelebolaceae</taxon>
        <taxon>Pseudogymnoascus</taxon>
    </lineage>
</organism>
<dbReference type="GeneID" id="28837518"/>
<accession>A0A1B8GLJ7</accession>
<dbReference type="PANTHER" id="PTHR36223">
    <property type="entry name" value="BETA-LACTAMASE-TYPE TRANSPEPTIDASE FOLD DOMAIN CONTAINING PROTEIN"/>
    <property type="match status" value="1"/>
</dbReference>
<evidence type="ECO:0000313" key="3">
    <source>
        <dbReference type="Proteomes" id="UP000091956"/>
    </source>
</evidence>
<dbReference type="Proteomes" id="UP000091956">
    <property type="component" value="Unassembled WGS sequence"/>
</dbReference>
<dbReference type="AlphaFoldDB" id="A0A1B8GLJ7"/>
<dbReference type="EMBL" id="KV460226">
    <property type="protein sequence ID" value="OBT96713.1"/>
    <property type="molecule type" value="Genomic_DNA"/>
</dbReference>
<dbReference type="RefSeq" id="XP_018130446.1">
    <property type="nucleotide sequence ID" value="XM_018273609.2"/>
</dbReference>
<evidence type="ECO:0000259" key="1">
    <source>
        <dbReference type="Pfam" id="PF25534"/>
    </source>
</evidence>
<sequence>MAISESLKGVSVSISINGIESREYKAPEEEQHHYPKQTKLIYIESISGTNYAILSKVDPQYRLKSALEFQIQVDNTKLSVAPLFVPKKMSNSWMRTTDGMEQINRHGKESKRLFKFSDIKLVDTSDKNRVRNDANAAKHVGEIRVTVFRKQILEQTSAETGGQRNNTNLEIAEKAVKGQSISHGTEFGEAIRTRSRAIIFETKPARGAREPAAVFIFRYRSREALQAEHIIPRAQSEDILHGYSEEDIRRIARERLSETQDSKVNIKKELNADGGLWAKRSTKEKSYTFDLTGDEVVEVEETKAPKPPAETVDLCGSNEMEPGACGSTDPIQPGGLFFEDEDRGGNGDEYYFGF</sequence>
<reference evidence="2 3" key="1">
    <citation type="submission" date="2016-03" db="EMBL/GenBank/DDBJ databases">
        <title>Comparative genomics of Pseudogymnoascus destructans, the fungus causing white-nose syndrome of bats.</title>
        <authorList>
            <person name="Palmer J.M."/>
            <person name="Drees K.P."/>
            <person name="Foster J.T."/>
            <person name="Lindner D.L."/>
        </authorList>
    </citation>
    <scope>NUCLEOTIDE SEQUENCE [LARGE SCALE GENOMIC DNA]</scope>
    <source>
        <strain evidence="2 3">UAMH 10579</strain>
    </source>
</reference>
<reference evidence="3" key="2">
    <citation type="journal article" date="2018" name="Nat. Commun.">
        <title>Extreme sensitivity to ultraviolet light in the fungal pathogen causing white-nose syndrome of bats.</title>
        <authorList>
            <person name="Palmer J.M."/>
            <person name="Drees K.P."/>
            <person name="Foster J.T."/>
            <person name="Lindner D.L."/>
        </authorList>
    </citation>
    <scope>NUCLEOTIDE SEQUENCE [LARGE SCALE GENOMIC DNA]</scope>
    <source>
        <strain evidence="3">UAMH 10579</strain>
    </source>
</reference>
<protein>
    <recommendedName>
        <fullName evidence="1">DUF7918 domain-containing protein</fullName>
    </recommendedName>
</protein>
<proteinExistence type="predicted"/>
<name>A0A1B8GLJ7_9PEZI</name>
<dbReference type="OrthoDB" id="3364132at2759"/>
<dbReference type="STRING" id="342668.A0A1B8GLJ7"/>
<dbReference type="PANTHER" id="PTHR36223:SF1">
    <property type="entry name" value="TRANSCRIPTION ELONGATION FACTOR EAF N-TERMINAL DOMAIN-CONTAINING PROTEIN"/>
    <property type="match status" value="1"/>
</dbReference>
<dbReference type="InterPro" id="IPR057678">
    <property type="entry name" value="DUF7918"/>
</dbReference>
<evidence type="ECO:0000313" key="2">
    <source>
        <dbReference type="EMBL" id="OBT96713.1"/>
    </source>
</evidence>
<gene>
    <name evidence="2" type="ORF">VE01_04132</name>
</gene>
<dbReference type="Pfam" id="PF25534">
    <property type="entry name" value="DUF7918"/>
    <property type="match status" value="1"/>
</dbReference>